<gene>
    <name evidence="1" type="ORF">OS493_031340</name>
</gene>
<dbReference type="PANTHER" id="PTHR40254">
    <property type="entry name" value="BLR0577 PROTEIN"/>
    <property type="match status" value="1"/>
</dbReference>
<dbReference type="Proteomes" id="UP001163046">
    <property type="component" value="Unassembled WGS sequence"/>
</dbReference>
<name>A0A9X0CRA3_9CNID</name>
<accession>A0A9X0CRA3</accession>
<dbReference type="AlphaFoldDB" id="A0A9X0CRA3"/>
<evidence type="ECO:0000313" key="1">
    <source>
        <dbReference type="EMBL" id="KAJ7370604.1"/>
    </source>
</evidence>
<reference evidence="1" key="1">
    <citation type="submission" date="2023-01" db="EMBL/GenBank/DDBJ databases">
        <title>Genome assembly of the deep-sea coral Lophelia pertusa.</title>
        <authorList>
            <person name="Herrera S."/>
            <person name="Cordes E."/>
        </authorList>
    </citation>
    <scope>NUCLEOTIDE SEQUENCE</scope>
    <source>
        <strain evidence="1">USNM1676648</strain>
        <tissue evidence="1">Polyp</tissue>
    </source>
</reference>
<dbReference type="PANTHER" id="PTHR40254:SF1">
    <property type="entry name" value="BLR0577 PROTEIN"/>
    <property type="match status" value="1"/>
</dbReference>
<evidence type="ECO:0000313" key="2">
    <source>
        <dbReference type="Proteomes" id="UP001163046"/>
    </source>
</evidence>
<dbReference type="OrthoDB" id="10268103at2759"/>
<proteinExistence type="predicted"/>
<dbReference type="InterPro" id="IPR052189">
    <property type="entry name" value="L-asp_N-monooxygenase_NS-form"/>
</dbReference>
<evidence type="ECO:0008006" key="3">
    <source>
        <dbReference type="Google" id="ProtNLM"/>
    </source>
</evidence>
<dbReference type="EMBL" id="MU826861">
    <property type="protein sequence ID" value="KAJ7370604.1"/>
    <property type="molecule type" value="Genomic_DNA"/>
</dbReference>
<sequence length="498" mass="55939">MTGTHPVYDIAVVGAGAYGTSVIGHIALHMIPKGQRQFHILVLESSPDLGPGMPYSKRMTIPDHIVKHRWRELQDRTEVGVNIGILGCSLSAIDTALTLGNKNGSFHSIHQDGKGSLKFVPFEGAEDFKLTMYGTEGNAPSSHGRGCEQDFRVQANDGFLPLDDFWYLLKREIYDEVPRLRPHLPCDWETLSLEEAVTEVRRILQATDPVERLSQELDDARESLKNGIPLRLQNVFYQSYAIFDEAFNYFSAEDRIRFEEFKTELHLLIGPFPVQNAEKILALMKGNYLEVTKIGTDYEIEEAEDGSGIKLTWRPKGGSTREAHHDVMVDATGQKGAFEKDNSPLTTSLRKGKLVKEIFGPLFRSTKESLFHQNHPNVVTRDGVRYFRPSGALIDINNFSLVTASEDPCAPIYYMGPFTLGQVAFPQDMSVVTTAAERAVTDLIERGVLERDVSYRAEEDPMPMYGWLPNAKGDLNGQMERMSKALTARIDDFMTKEM</sequence>
<protein>
    <recommendedName>
        <fullName evidence="3">FAD/NAD(P)-binding domain-containing protein</fullName>
    </recommendedName>
</protein>
<keyword evidence="2" id="KW-1185">Reference proteome</keyword>
<organism evidence="1 2">
    <name type="scientific">Desmophyllum pertusum</name>
    <dbReference type="NCBI Taxonomy" id="174260"/>
    <lineage>
        <taxon>Eukaryota</taxon>
        <taxon>Metazoa</taxon>
        <taxon>Cnidaria</taxon>
        <taxon>Anthozoa</taxon>
        <taxon>Hexacorallia</taxon>
        <taxon>Scleractinia</taxon>
        <taxon>Caryophylliina</taxon>
        <taxon>Caryophylliidae</taxon>
        <taxon>Desmophyllum</taxon>
    </lineage>
</organism>
<comment type="caution">
    <text evidence="1">The sequence shown here is derived from an EMBL/GenBank/DDBJ whole genome shotgun (WGS) entry which is preliminary data.</text>
</comment>